<feature type="region of interest" description="Disordered" evidence="2">
    <location>
        <begin position="563"/>
        <end position="585"/>
    </location>
</feature>
<proteinExistence type="predicted"/>
<dbReference type="PROSITE" id="PS50005">
    <property type="entry name" value="TPR"/>
    <property type="match status" value="1"/>
</dbReference>
<accession>A0AB39Z3T9</accession>
<name>A0AB39Z3T9_DROSZ</name>
<evidence type="ECO:0000256" key="1">
    <source>
        <dbReference type="PROSITE-ProRule" id="PRU00339"/>
    </source>
</evidence>
<gene>
    <name evidence="4" type="primary">LOC108008657</name>
</gene>
<dbReference type="PANTHER" id="PTHR21391:SF0">
    <property type="entry name" value="AT04489P-RELATED"/>
    <property type="match status" value="1"/>
</dbReference>
<evidence type="ECO:0000256" key="2">
    <source>
        <dbReference type="SAM" id="MobiDB-lite"/>
    </source>
</evidence>
<reference evidence="4" key="1">
    <citation type="submission" date="2025-08" db="UniProtKB">
        <authorList>
            <consortium name="RefSeq"/>
        </authorList>
    </citation>
    <scope>IDENTIFICATION</scope>
</reference>
<dbReference type="InterPro" id="IPR011990">
    <property type="entry name" value="TPR-like_helical_dom_sf"/>
</dbReference>
<dbReference type="GeneID" id="108008657"/>
<dbReference type="SUPFAM" id="SSF48452">
    <property type="entry name" value="TPR-like"/>
    <property type="match status" value="1"/>
</dbReference>
<dbReference type="AlphaFoldDB" id="A0AB39Z3T9"/>
<keyword evidence="1" id="KW-0802">TPR repeat</keyword>
<protein>
    <submittedName>
        <fullName evidence="4">Uncharacterized protein</fullName>
    </submittedName>
</protein>
<evidence type="ECO:0000313" key="4">
    <source>
        <dbReference type="RefSeq" id="XP_016928031.3"/>
    </source>
</evidence>
<dbReference type="Proteomes" id="UP001652628">
    <property type="component" value="Chromosome 2R"/>
</dbReference>
<feature type="compositionally biased region" description="Polar residues" evidence="2">
    <location>
        <begin position="563"/>
        <end position="573"/>
    </location>
</feature>
<feature type="repeat" description="TPR" evidence="1">
    <location>
        <begin position="30"/>
        <end position="63"/>
    </location>
</feature>
<organism evidence="3 4">
    <name type="scientific">Drosophila suzukii</name>
    <name type="common">Spotted-wing drosophila fruit fly</name>
    <dbReference type="NCBI Taxonomy" id="28584"/>
    <lineage>
        <taxon>Eukaryota</taxon>
        <taxon>Metazoa</taxon>
        <taxon>Ecdysozoa</taxon>
        <taxon>Arthropoda</taxon>
        <taxon>Hexapoda</taxon>
        <taxon>Insecta</taxon>
        <taxon>Pterygota</taxon>
        <taxon>Neoptera</taxon>
        <taxon>Endopterygota</taxon>
        <taxon>Diptera</taxon>
        <taxon>Brachycera</taxon>
        <taxon>Muscomorpha</taxon>
        <taxon>Ephydroidea</taxon>
        <taxon>Drosophilidae</taxon>
        <taxon>Drosophila</taxon>
        <taxon>Sophophora</taxon>
    </lineage>
</organism>
<dbReference type="Gene3D" id="1.25.40.10">
    <property type="entry name" value="Tetratricopeptide repeat domain"/>
    <property type="match status" value="1"/>
</dbReference>
<dbReference type="InterPro" id="IPR019734">
    <property type="entry name" value="TPR_rpt"/>
</dbReference>
<evidence type="ECO:0000313" key="3">
    <source>
        <dbReference type="Proteomes" id="UP001652628"/>
    </source>
</evidence>
<keyword evidence="3" id="KW-1185">Reference proteome</keyword>
<dbReference type="RefSeq" id="XP_016928031.3">
    <property type="nucleotide sequence ID" value="XM_017072542.4"/>
</dbReference>
<dbReference type="PANTHER" id="PTHR21391">
    <property type="entry name" value="AT04489P-RELATED"/>
    <property type="match status" value="1"/>
</dbReference>
<sequence>MTSIVEMPKANLDEALPPWMKIDWSDEVLHDIYRDWGTYYSRRRRENFALHYLNKALALEPTDHMTLYKRCQSKRKAAQMLGALADSRDAAKLALKVDGEEKAIINLDICDVLYELNQFENSKAEMHNNMRIFIGNKRNSFVQRQLVVDGVIKDVTGEAMSAFFTKNLKTVSIVHDLIKERERIDDRPLWKILKEQGKCDVQSIPEVPEELLSPMEIARRKRAFNIFHQSYINDSWIDVLFMKMLCKNPNLLLPQCKESSYFLQNLSSKQYEIVRKFMKMLQSRCPLYLVNYLKYRNKAMSDRYREAYLFRVQYQTHRNMNQALKQIRVLRKAKKVQQLAKFVEELMGSYVVLKTARVMCWKFEFLNEVYNTMALALSEQLRVPKGFIPQGSNGILRLLRLPVERIKDFVSLTFGDRQPEPEGNDPATTRAKKLTARLEHRMVFAKYSIEKCYLLHQISQSYLDQGRHSECAFNARKAIKESKNCNSNLWKFLSVVQIVKANAILHKLEQTKEALDDALPIAHSLGAPELVLFIENCMMCNTEESINKRATLMQSRRVSKSESVATHSLVSGQENEEGSQGYKSA</sequence>